<dbReference type="AlphaFoldDB" id="A0A5C7HKM0"/>
<dbReference type="InterPro" id="IPR004158">
    <property type="entry name" value="DUF247_pln"/>
</dbReference>
<dbReference type="PANTHER" id="PTHR31170">
    <property type="entry name" value="BNAC04G53230D PROTEIN"/>
    <property type="match status" value="1"/>
</dbReference>
<comment type="caution">
    <text evidence="1">The sequence shown here is derived from an EMBL/GenBank/DDBJ whole genome shotgun (WGS) entry which is preliminary data.</text>
</comment>
<dbReference type="EMBL" id="VAHF01000008">
    <property type="protein sequence ID" value="TXG57369.1"/>
    <property type="molecule type" value="Genomic_DNA"/>
</dbReference>
<proteinExistence type="predicted"/>
<dbReference type="OrthoDB" id="742916at2759"/>
<name>A0A5C7HKM0_9ROSI</name>
<gene>
    <name evidence="1" type="ORF">EZV62_018682</name>
</gene>
<dbReference type="Proteomes" id="UP000323000">
    <property type="component" value="Chromosome 8"/>
</dbReference>
<protein>
    <submittedName>
        <fullName evidence="1">Uncharacterized protein</fullName>
    </submittedName>
</protein>
<dbReference type="Pfam" id="PF03140">
    <property type="entry name" value="DUF247"/>
    <property type="match status" value="1"/>
</dbReference>
<sequence length="188" mass="21421">MDCHKLRFLHVVLKRTNQDIKVYIHSMRELEEKARACYEGPIGLSSNEFVEMMILDGCFVLELFQGDALGFTKLGYPPNDPVFAMPTVGNPDQKGRVSKLALGFFDQLMPTDEPLTKFQKKLEKTTFDPLSDQGIHCLDVFRTSLLRSGPQAQPVLPSRFWINRWLRAKRLEGQPTIHGVTELREAGD</sequence>
<evidence type="ECO:0000313" key="1">
    <source>
        <dbReference type="EMBL" id="TXG57369.1"/>
    </source>
</evidence>
<keyword evidence="2" id="KW-1185">Reference proteome</keyword>
<dbReference type="PANTHER" id="PTHR31170:SF25">
    <property type="entry name" value="BNAA09G04570D PROTEIN"/>
    <property type="match status" value="1"/>
</dbReference>
<evidence type="ECO:0000313" key="2">
    <source>
        <dbReference type="Proteomes" id="UP000323000"/>
    </source>
</evidence>
<accession>A0A5C7HKM0</accession>
<reference evidence="2" key="1">
    <citation type="journal article" date="2019" name="Gigascience">
        <title>De novo genome assembly of the endangered Acer yangbiense, a plant species with extremely small populations endemic to Yunnan Province, China.</title>
        <authorList>
            <person name="Yang J."/>
            <person name="Wariss H.M."/>
            <person name="Tao L."/>
            <person name="Zhang R."/>
            <person name="Yun Q."/>
            <person name="Hollingsworth P."/>
            <person name="Dao Z."/>
            <person name="Luo G."/>
            <person name="Guo H."/>
            <person name="Ma Y."/>
            <person name="Sun W."/>
        </authorList>
    </citation>
    <scope>NUCLEOTIDE SEQUENCE [LARGE SCALE GENOMIC DNA]</scope>
    <source>
        <strain evidence="2">cv. Malutang</strain>
    </source>
</reference>
<organism evidence="1 2">
    <name type="scientific">Acer yangbiense</name>
    <dbReference type="NCBI Taxonomy" id="1000413"/>
    <lineage>
        <taxon>Eukaryota</taxon>
        <taxon>Viridiplantae</taxon>
        <taxon>Streptophyta</taxon>
        <taxon>Embryophyta</taxon>
        <taxon>Tracheophyta</taxon>
        <taxon>Spermatophyta</taxon>
        <taxon>Magnoliopsida</taxon>
        <taxon>eudicotyledons</taxon>
        <taxon>Gunneridae</taxon>
        <taxon>Pentapetalae</taxon>
        <taxon>rosids</taxon>
        <taxon>malvids</taxon>
        <taxon>Sapindales</taxon>
        <taxon>Sapindaceae</taxon>
        <taxon>Hippocastanoideae</taxon>
        <taxon>Acereae</taxon>
        <taxon>Acer</taxon>
    </lineage>
</organism>